<reference evidence="6" key="1">
    <citation type="journal article" date="2015" name="ISME J.">
        <title>Draft Genome Sequence of Streptomyces incarnatus NRRL8089, which Produces the Nucleoside Antibiotic Sinefungin.</title>
        <authorList>
            <person name="Oshima K."/>
            <person name="Hattori M."/>
            <person name="Shimizu H."/>
            <person name="Fukuda K."/>
            <person name="Nemoto M."/>
            <person name="Inagaki K."/>
            <person name="Tamura T."/>
        </authorList>
    </citation>
    <scope>NUCLEOTIDE SEQUENCE</scope>
    <source>
        <strain evidence="6">FACHB-1375</strain>
    </source>
</reference>
<dbReference type="Pfam" id="PF00675">
    <property type="entry name" value="Peptidase_M16"/>
    <property type="match status" value="2"/>
</dbReference>
<reference evidence="6" key="2">
    <citation type="submission" date="2020-08" db="EMBL/GenBank/DDBJ databases">
        <authorList>
            <person name="Chen M."/>
            <person name="Teng W."/>
            <person name="Zhao L."/>
            <person name="Hu C."/>
            <person name="Zhou Y."/>
            <person name="Han B."/>
            <person name="Song L."/>
            <person name="Shu W."/>
        </authorList>
    </citation>
    <scope>NUCLEOTIDE SEQUENCE</scope>
    <source>
        <strain evidence="6">FACHB-1375</strain>
    </source>
</reference>
<feature type="region of interest" description="Disordered" evidence="2">
    <location>
        <begin position="485"/>
        <end position="507"/>
    </location>
</feature>
<dbReference type="InterPro" id="IPR011765">
    <property type="entry name" value="Pept_M16_N"/>
</dbReference>
<evidence type="ECO:0000259" key="5">
    <source>
        <dbReference type="Pfam" id="PF05193"/>
    </source>
</evidence>
<feature type="domain" description="Peptidase M16 C-terminal" evidence="5">
    <location>
        <begin position="232"/>
        <end position="418"/>
    </location>
</feature>
<dbReference type="Gene3D" id="3.30.830.10">
    <property type="entry name" value="Metalloenzyme, LuxS/M16 peptidase-like"/>
    <property type="match status" value="4"/>
</dbReference>
<evidence type="ECO:0000259" key="4">
    <source>
        <dbReference type="Pfam" id="PF00675"/>
    </source>
</evidence>
<protein>
    <submittedName>
        <fullName evidence="6">Insulinase family protein</fullName>
    </submittedName>
</protein>
<evidence type="ECO:0000256" key="2">
    <source>
        <dbReference type="SAM" id="MobiDB-lite"/>
    </source>
</evidence>
<dbReference type="Proteomes" id="UP000641646">
    <property type="component" value="Unassembled WGS sequence"/>
</dbReference>
<name>A0A926ZJA0_9CYAN</name>
<dbReference type="EMBL" id="JACJPW010000083">
    <property type="protein sequence ID" value="MBD2184434.1"/>
    <property type="molecule type" value="Genomic_DNA"/>
</dbReference>
<proteinExistence type="inferred from homology"/>
<gene>
    <name evidence="6" type="ORF">H6G03_25770</name>
</gene>
<feature type="domain" description="Peptidase M16 N-terminal" evidence="4">
    <location>
        <begin position="81"/>
        <end position="226"/>
    </location>
</feature>
<dbReference type="Pfam" id="PF05193">
    <property type="entry name" value="Peptidase_M16_C"/>
    <property type="match status" value="2"/>
</dbReference>
<feature type="domain" description="Peptidase M16 N-terminal" evidence="4">
    <location>
        <begin position="547"/>
        <end position="679"/>
    </location>
</feature>
<evidence type="ECO:0000256" key="1">
    <source>
        <dbReference type="ARBA" id="ARBA00007261"/>
    </source>
</evidence>
<evidence type="ECO:0000256" key="3">
    <source>
        <dbReference type="SAM" id="SignalP"/>
    </source>
</evidence>
<feature type="signal peptide" evidence="3">
    <location>
        <begin position="1"/>
        <end position="33"/>
    </location>
</feature>
<evidence type="ECO:0000313" key="6">
    <source>
        <dbReference type="EMBL" id="MBD2184434.1"/>
    </source>
</evidence>
<feature type="domain" description="Peptidase M16 C-terminal" evidence="5">
    <location>
        <begin position="699"/>
        <end position="878"/>
    </location>
</feature>
<sequence length="955" mass="104489">MSFLSNWRQYRIPTFLFSLCLSAVLLFSGEVTNTQPLAATVPNIAKAAPSGQVAAAMSADETSLSLTENVRKTVLENQLTVLTKEVHTAPVVTVQVWYKVGSRNEEPGVNGIAHQLEHMMFKGTKDRPIQFGRLFNALGSNSNAFTSYDQTAYFGTVERDKLRAMLELEADRMQNALINVEQLASEKRVVISELQGYENSPDYRLERAVMRSVFPTQPYGLPVGGTKADVEKFTVEQVQYYYHKYYSPNNATLVIVGDIETEPTLKLVKEIFGNLPNRGEQQESGSATENVPLDSPTPTLPSSKSPIMLREAGSAPILQIVYPLPPTNHPDVAALKVMDYILTGGRSSRVYQALVESGLASNAGGYAANLISGGWYQLSATAAPNRKLIEIDRVLQQTIADLQNKSVTEEELNRAKAQFRAAVILSNREITAQAMQLGDDETSTGDYRYTERLLKEIADVSAADVQRVAKKYLQQSDRTVGYFEPTELTADGGGGGTSSSQTSEQFNLGQPVDPAELAKYLPEFTTSTISTVRSLPESFKLSNGLQVLLMRDRSTPTVTLSGYIQAGTEFDLPASAGTAALTAENLMNGTKTKDALTLAKTLEDRGASLDFGAAREGVSVDGYSLSKDLPTLIATLADVLQNANFPKDQLELSRQRAITDLKERLDSPDYLAYRTLQQTVYPEVHPFHAYPTYDSLKRISEGDIMGFYKQHYRPDTTVLTLVGNFAPQEVRSLIETQFGSWKASGNLPKLNFPSVPLPEKLVRLNPVIPGKTQAITFMGYRGINRQDPRYYATLVLNQILGGDTLSSRLGTEIRDRQGLTYGIYSAFQAGEQPGLFLINMQTAPEDTNKAIASTIALLQDVHSQGVTPTEVDTAKRSLSSSYSVELADPDNLTSEILMNEVYGLTSAEIRDFPRKILAVTPEQVNRVAKDLLQPDNLIVVTAGPSIAGGASAAAR</sequence>
<comment type="similarity">
    <text evidence="1">Belongs to the peptidase M16 family.</text>
</comment>
<dbReference type="GO" id="GO:0046872">
    <property type="term" value="F:metal ion binding"/>
    <property type="evidence" value="ECO:0007669"/>
    <property type="project" value="InterPro"/>
</dbReference>
<keyword evidence="3" id="KW-0732">Signal</keyword>
<dbReference type="PANTHER" id="PTHR11851:SF49">
    <property type="entry name" value="MITOCHONDRIAL-PROCESSING PEPTIDASE SUBUNIT ALPHA"/>
    <property type="match status" value="1"/>
</dbReference>
<dbReference type="InterPro" id="IPR011249">
    <property type="entry name" value="Metalloenz_LuxS/M16"/>
</dbReference>
<dbReference type="PANTHER" id="PTHR11851">
    <property type="entry name" value="METALLOPROTEASE"/>
    <property type="match status" value="1"/>
</dbReference>
<dbReference type="InterPro" id="IPR050361">
    <property type="entry name" value="MPP/UQCRC_Complex"/>
</dbReference>
<dbReference type="InterPro" id="IPR007863">
    <property type="entry name" value="Peptidase_M16_C"/>
</dbReference>
<feature type="chain" id="PRO_5038078101" evidence="3">
    <location>
        <begin position="34"/>
        <end position="955"/>
    </location>
</feature>
<feature type="region of interest" description="Disordered" evidence="2">
    <location>
        <begin position="277"/>
        <end position="304"/>
    </location>
</feature>
<accession>A0A926ZJA0</accession>
<keyword evidence="7" id="KW-1185">Reference proteome</keyword>
<evidence type="ECO:0000313" key="7">
    <source>
        <dbReference type="Proteomes" id="UP000641646"/>
    </source>
</evidence>
<dbReference type="SUPFAM" id="SSF63411">
    <property type="entry name" value="LuxS/MPP-like metallohydrolase"/>
    <property type="match status" value="4"/>
</dbReference>
<comment type="caution">
    <text evidence="6">The sequence shown here is derived from an EMBL/GenBank/DDBJ whole genome shotgun (WGS) entry which is preliminary data.</text>
</comment>
<organism evidence="6 7">
    <name type="scientific">Aerosakkonema funiforme FACHB-1375</name>
    <dbReference type="NCBI Taxonomy" id="2949571"/>
    <lineage>
        <taxon>Bacteria</taxon>
        <taxon>Bacillati</taxon>
        <taxon>Cyanobacteriota</taxon>
        <taxon>Cyanophyceae</taxon>
        <taxon>Oscillatoriophycideae</taxon>
        <taxon>Aerosakkonematales</taxon>
        <taxon>Aerosakkonemataceae</taxon>
        <taxon>Aerosakkonema</taxon>
    </lineage>
</organism>
<dbReference type="RefSeq" id="WP_190470805.1">
    <property type="nucleotide sequence ID" value="NZ_JACJPW010000083.1"/>
</dbReference>
<feature type="compositionally biased region" description="Low complexity" evidence="2">
    <location>
        <begin position="292"/>
        <end position="304"/>
    </location>
</feature>
<dbReference type="AlphaFoldDB" id="A0A926ZJA0"/>